<sequence length="803" mass="86820">MPTTQRPESSSLLQVPAYRRWAQGHGVVSHQARTNDAVLALAARLVELGRVPDAAFVFDVLAAADRLANAAMWLVVHMTYARRVRLDGTPLQPDDFKASPQGHTGGSLNMVPAYVGYLAANALTGHTRGWLMGQGHCVAAIEAVNALIGNVSPGQEGRYTATDEGLTRLVEDFYSYAITSEGLPGVPLGSHVNVHTAGGVSEGGYLGFAEVQYVHMPLPGESLAVFLSDGAFEEQRGGDWAARWWRPADSGYVMPVMIMNGRRIDQRTNIVQEGGANWLMRHLSLNGFDPFEIDGHDPAAYTWALLHMEDTLAGYVQAEREGRLTYPLRLPHAIATCVKGYGFPGAGTNHAHNLPLEGNPAVDAAARQEFNAGAARLYVDVPTLDAARAYFKLHATQSRPLERDHPLARRRVAVPELPRGTVRYAPDEAVSPMRAIDDAFVEIVQANPQLRVRVGNPDELQSNRMVRTLALLKHRVDQPEPGGLEAVDGSVITVLNEEAVIGAALGNKGGLNIAVSYEAFAVKMLGAMRQEVLFARHQREANAAPGWRGVPVVVTSHTWENGKNEQSHQDPTLSEAMLGEMSDTARVLFPVDAATAVAALRAIYESEGVIGTLVVPKQEMPQIFSEHDAHAAMQQGFAALQPLTEAVRVQLVAVGAYQLLEARRAAEVLAECGCIAQVVVVLEPGRLRQPRDRIEAGFVCPDAALNAAFPSDMPRVIVSHTRPEPMLGALRRIDGGPRSTAAAGYINRGGTFDVQGMLFANHCTWAHIVQLAAQVMAEPATRFLNDRVMNALAGRGHLADLYS</sequence>
<name>A0ABU1D802_9BURK</name>
<evidence type="ECO:0000313" key="3">
    <source>
        <dbReference type="Proteomes" id="UP001232156"/>
    </source>
</evidence>
<reference evidence="2 3" key="1">
    <citation type="submission" date="2023-08" db="EMBL/GenBank/DDBJ databases">
        <title>Alcaligenaceae gen. nov., a novel taxon isolated from the sludge of Yixing Pesticide Factory.</title>
        <authorList>
            <person name="Ruan L."/>
        </authorList>
    </citation>
    <scope>NUCLEOTIDE SEQUENCE [LARGE SCALE GENOMIC DNA]</scope>
    <source>
        <strain evidence="2 3">LG-2</strain>
    </source>
</reference>
<dbReference type="Gene3D" id="3.40.50.920">
    <property type="match status" value="1"/>
</dbReference>
<dbReference type="InterPro" id="IPR018970">
    <property type="entry name" value="Xul5P/Fru6P_PKetolase_N"/>
</dbReference>
<dbReference type="Pfam" id="PF09364">
    <property type="entry name" value="XFP_N"/>
    <property type="match status" value="1"/>
</dbReference>
<comment type="caution">
    <text evidence="2">The sequence shown here is derived from an EMBL/GenBank/DDBJ whole genome shotgun (WGS) entry which is preliminary data.</text>
</comment>
<feature type="domain" description="Xylulose 5-phosphate/Fructose 6-phosphate phosphoketolase N-terminal" evidence="1">
    <location>
        <begin position="61"/>
        <end position="312"/>
    </location>
</feature>
<gene>
    <name evidence="2" type="ORF">Q8947_10895</name>
</gene>
<evidence type="ECO:0000313" key="2">
    <source>
        <dbReference type="EMBL" id="MDR4126486.1"/>
    </source>
</evidence>
<proteinExistence type="predicted"/>
<protein>
    <submittedName>
        <fullName evidence="2">Xylulose 5-phosphate 3-epimerase</fullName>
    </submittedName>
</protein>
<dbReference type="RefSeq" id="WP_347287273.1">
    <property type="nucleotide sequence ID" value="NZ_JAUZQE010000026.1"/>
</dbReference>
<dbReference type="Proteomes" id="UP001232156">
    <property type="component" value="Unassembled WGS sequence"/>
</dbReference>
<dbReference type="InterPro" id="IPR029061">
    <property type="entry name" value="THDP-binding"/>
</dbReference>
<dbReference type="SUPFAM" id="SSF52518">
    <property type="entry name" value="Thiamin diphosphate-binding fold (THDP-binding)"/>
    <property type="match status" value="2"/>
</dbReference>
<dbReference type="InterPro" id="IPR005593">
    <property type="entry name" value="Xul5P/Fru6P_PKetolase"/>
</dbReference>
<keyword evidence="3" id="KW-1185">Reference proteome</keyword>
<dbReference type="PANTHER" id="PTHR31273">
    <property type="entry name" value="PHOSPHOKETOLASE-RELATED"/>
    <property type="match status" value="1"/>
</dbReference>
<accession>A0ABU1D802</accession>
<dbReference type="EMBL" id="JAUZQE010000026">
    <property type="protein sequence ID" value="MDR4126486.1"/>
    <property type="molecule type" value="Genomic_DNA"/>
</dbReference>
<dbReference type="Pfam" id="PF03894">
    <property type="entry name" value="XFP"/>
    <property type="match status" value="1"/>
</dbReference>
<dbReference type="PANTHER" id="PTHR31273:SF0">
    <property type="entry name" value="PHOSPHOKETOLASE-RELATED"/>
    <property type="match status" value="1"/>
</dbReference>
<organism evidence="2 3">
    <name type="scientific">Yanghanlia caeni</name>
    <dbReference type="NCBI Taxonomy" id="3064283"/>
    <lineage>
        <taxon>Bacteria</taxon>
        <taxon>Pseudomonadati</taxon>
        <taxon>Pseudomonadota</taxon>
        <taxon>Betaproteobacteria</taxon>
        <taxon>Burkholderiales</taxon>
        <taxon>Alcaligenaceae</taxon>
        <taxon>Yanghanlia</taxon>
    </lineage>
</organism>
<dbReference type="InterPro" id="IPR009014">
    <property type="entry name" value="Transketo_C/PFOR_II"/>
</dbReference>
<dbReference type="Gene3D" id="3.40.50.970">
    <property type="match status" value="2"/>
</dbReference>
<evidence type="ECO:0000259" key="1">
    <source>
        <dbReference type="Pfam" id="PF09364"/>
    </source>
</evidence>